<sequence length="113" mass="12375">MKKINAANDYTAGERLGIGFQNILLGLGSYRNGHWGDGIFLTGSKLMVCYLGLTAEDEAEWDFALGLGIVSLAYGFVRPFFYHKNNSVNLSMNIGVIPTAHGVEPGVSYRLSW</sequence>
<gene>
    <name evidence="2" type="ordered locus">Tresu_2132</name>
</gene>
<dbReference type="AlphaFoldDB" id="F2NTL2"/>
<protein>
    <submittedName>
        <fullName evidence="2">Uncharacterized protein</fullName>
    </submittedName>
</protein>
<dbReference type="RefSeq" id="WP_013702254.1">
    <property type="nucleotide sequence ID" value="NC_015385.1"/>
</dbReference>
<proteinExistence type="predicted"/>
<dbReference type="Proteomes" id="UP000006852">
    <property type="component" value="Chromosome"/>
</dbReference>
<dbReference type="EMBL" id="CP002631">
    <property type="protein sequence ID" value="AEB15001.1"/>
    <property type="molecule type" value="Genomic_DNA"/>
</dbReference>
<accession>F2NTL2</accession>
<feature type="transmembrane region" description="Helical" evidence="1">
    <location>
        <begin position="63"/>
        <end position="82"/>
    </location>
</feature>
<name>F2NTL2_TRES6</name>
<evidence type="ECO:0000256" key="1">
    <source>
        <dbReference type="SAM" id="Phobius"/>
    </source>
</evidence>
<reference evidence="3" key="2">
    <citation type="submission" date="2011-04" db="EMBL/GenBank/DDBJ databases">
        <title>The complete genome of chromosome of Treponema succinifaciens DSM 2489.</title>
        <authorList>
            <person name="Lucas S."/>
            <person name="Copeland A."/>
            <person name="Lapidus A."/>
            <person name="Bruce D."/>
            <person name="Goodwin L."/>
            <person name="Pitluck S."/>
            <person name="Peters L."/>
            <person name="Kyrpides N."/>
            <person name="Mavromatis K."/>
            <person name="Ivanova N."/>
            <person name="Ovchinnikova G."/>
            <person name="Teshima H."/>
            <person name="Detter J.C."/>
            <person name="Tapia R."/>
            <person name="Han C."/>
            <person name="Land M."/>
            <person name="Hauser L."/>
            <person name="Markowitz V."/>
            <person name="Cheng J.-F."/>
            <person name="Hugenholtz P."/>
            <person name="Woyke T."/>
            <person name="Wu D."/>
            <person name="Gronow S."/>
            <person name="Wellnitz S."/>
            <person name="Brambilla E."/>
            <person name="Klenk H.-P."/>
            <person name="Eisen J.A."/>
        </authorList>
    </citation>
    <scope>NUCLEOTIDE SEQUENCE [LARGE SCALE GENOMIC DNA]</scope>
    <source>
        <strain evidence="3">ATCC 33096 / DSM 2489 / 6091</strain>
    </source>
</reference>
<keyword evidence="1" id="KW-0812">Transmembrane</keyword>
<evidence type="ECO:0000313" key="2">
    <source>
        <dbReference type="EMBL" id="AEB15001.1"/>
    </source>
</evidence>
<organism evidence="2 3">
    <name type="scientific">Treponema succinifaciens (strain ATCC 33096 / DSM 2489 / 6091)</name>
    <dbReference type="NCBI Taxonomy" id="869209"/>
    <lineage>
        <taxon>Bacteria</taxon>
        <taxon>Pseudomonadati</taxon>
        <taxon>Spirochaetota</taxon>
        <taxon>Spirochaetia</taxon>
        <taxon>Spirochaetales</taxon>
        <taxon>Treponemataceae</taxon>
        <taxon>Treponema</taxon>
    </lineage>
</organism>
<dbReference type="STRING" id="869209.Tresu_2132"/>
<evidence type="ECO:0000313" key="3">
    <source>
        <dbReference type="Proteomes" id="UP000006852"/>
    </source>
</evidence>
<keyword evidence="1" id="KW-0472">Membrane</keyword>
<dbReference type="GeneID" id="302999254"/>
<dbReference type="HOGENOM" id="CLU_2132425_0_0_12"/>
<dbReference type="KEGG" id="tsu:Tresu_2132"/>
<keyword evidence="3" id="KW-1185">Reference proteome</keyword>
<keyword evidence="1" id="KW-1133">Transmembrane helix</keyword>
<reference evidence="2 3" key="1">
    <citation type="journal article" date="2011" name="Stand. Genomic Sci.">
        <title>Complete genome sequence of Treponema succinifaciens type strain (6091).</title>
        <authorList>
            <person name="Han C."/>
            <person name="Gronow S."/>
            <person name="Teshima H."/>
            <person name="Lapidus A."/>
            <person name="Nolan M."/>
            <person name="Lucas S."/>
            <person name="Hammon N."/>
            <person name="Deshpande S."/>
            <person name="Cheng J.F."/>
            <person name="Zeytun A."/>
            <person name="Tapia R."/>
            <person name="Goodwin L."/>
            <person name="Pitluck S."/>
            <person name="Liolios K."/>
            <person name="Pagani I."/>
            <person name="Ivanova N."/>
            <person name="Mavromatis K."/>
            <person name="Mikhailova N."/>
            <person name="Huntemann M."/>
            <person name="Pati A."/>
            <person name="Chen A."/>
            <person name="Palaniappan K."/>
            <person name="Land M."/>
            <person name="Hauser L."/>
            <person name="Brambilla E.M."/>
            <person name="Rohde M."/>
            <person name="Goker M."/>
            <person name="Woyke T."/>
            <person name="Bristow J."/>
            <person name="Eisen J.A."/>
            <person name="Markowitz V."/>
            <person name="Hugenholtz P."/>
            <person name="Kyrpides N.C."/>
            <person name="Klenk H.P."/>
            <person name="Detter J.C."/>
        </authorList>
    </citation>
    <scope>NUCLEOTIDE SEQUENCE [LARGE SCALE GENOMIC DNA]</scope>
    <source>
        <strain evidence="3">ATCC 33096 / DSM 2489 / 6091</strain>
    </source>
</reference>